<dbReference type="AlphaFoldDB" id="A0A3D8QYG6"/>
<dbReference type="Proteomes" id="UP000256328">
    <property type="component" value="Unassembled WGS sequence"/>
</dbReference>
<accession>A0A3D8QYG6</accession>
<evidence type="ECO:0000313" key="1">
    <source>
        <dbReference type="EMBL" id="RDW66829.1"/>
    </source>
</evidence>
<organism evidence="1 2">
    <name type="scientific">Coleophoma crateriformis</name>
    <dbReference type="NCBI Taxonomy" id="565419"/>
    <lineage>
        <taxon>Eukaryota</taxon>
        <taxon>Fungi</taxon>
        <taxon>Dikarya</taxon>
        <taxon>Ascomycota</taxon>
        <taxon>Pezizomycotina</taxon>
        <taxon>Leotiomycetes</taxon>
        <taxon>Helotiales</taxon>
        <taxon>Dermateaceae</taxon>
        <taxon>Coleophoma</taxon>
    </lineage>
</organism>
<gene>
    <name evidence="1" type="ORF">BP5796_09578</name>
</gene>
<keyword evidence="2" id="KW-1185">Reference proteome</keyword>
<reference evidence="1 2" key="1">
    <citation type="journal article" date="2018" name="IMA Fungus">
        <title>IMA Genome-F 9: Draft genome sequence of Annulohypoxylon stygium, Aspergillus mulundensis, Berkeleyomyces basicola (syn. Thielaviopsis basicola), Ceratocystis smalleyi, two Cercospora beticola strains, Coleophoma cylindrospora, Fusarium fracticaudum, Phialophora cf. hyalina, and Morchella septimelata.</title>
        <authorList>
            <person name="Wingfield B.D."/>
            <person name="Bills G.F."/>
            <person name="Dong Y."/>
            <person name="Huang W."/>
            <person name="Nel W.J."/>
            <person name="Swalarsk-Parry B.S."/>
            <person name="Vaghefi N."/>
            <person name="Wilken P.M."/>
            <person name="An Z."/>
            <person name="de Beer Z.W."/>
            <person name="De Vos L."/>
            <person name="Chen L."/>
            <person name="Duong T.A."/>
            <person name="Gao Y."/>
            <person name="Hammerbacher A."/>
            <person name="Kikkert J.R."/>
            <person name="Li Y."/>
            <person name="Li H."/>
            <person name="Li K."/>
            <person name="Li Q."/>
            <person name="Liu X."/>
            <person name="Ma X."/>
            <person name="Naidoo K."/>
            <person name="Pethybridge S.J."/>
            <person name="Sun J."/>
            <person name="Steenkamp E.T."/>
            <person name="van der Nest M.A."/>
            <person name="van Wyk S."/>
            <person name="Wingfield M.J."/>
            <person name="Xiong C."/>
            <person name="Yue Q."/>
            <person name="Zhang X."/>
        </authorList>
    </citation>
    <scope>NUCLEOTIDE SEQUENCE [LARGE SCALE GENOMIC DNA]</scope>
    <source>
        <strain evidence="1 2">BP5796</strain>
    </source>
</reference>
<dbReference type="EMBL" id="PDLN01000014">
    <property type="protein sequence ID" value="RDW66829.1"/>
    <property type="molecule type" value="Genomic_DNA"/>
</dbReference>
<proteinExistence type="predicted"/>
<name>A0A3D8QYG6_9HELO</name>
<sequence>MGAMLGSQFVGACHSSHGWELTEEAPQCPPGPKSPTLCFGDAFGREGNISSGLRAMLFTAGTTQPVSPDVLSAVRS</sequence>
<protein>
    <submittedName>
        <fullName evidence="1">Uncharacterized protein</fullName>
    </submittedName>
</protein>
<comment type="caution">
    <text evidence="1">The sequence shown here is derived from an EMBL/GenBank/DDBJ whole genome shotgun (WGS) entry which is preliminary data.</text>
</comment>
<evidence type="ECO:0000313" key="2">
    <source>
        <dbReference type="Proteomes" id="UP000256328"/>
    </source>
</evidence>